<gene>
    <name evidence="1" type="ORF">LCGC14_1052450</name>
</gene>
<organism evidence="1">
    <name type="scientific">marine sediment metagenome</name>
    <dbReference type="NCBI Taxonomy" id="412755"/>
    <lineage>
        <taxon>unclassified sequences</taxon>
        <taxon>metagenomes</taxon>
        <taxon>ecological metagenomes</taxon>
    </lineage>
</organism>
<dbReference type="GO" id="GO:0003723">
    <property type="term" value="F:RNA binding"/>
    <property type="evidence" value="ECO:0007669"/>
    <property type="project" value="InterPro"/>
</dbReference>
<accession>A0A0F9MSW9</accession>
<name>A0A0F9MSW9_9ZZZZ</name>
<comment type="caution">
    <text evidence="1">The sequence shown here is derived from an EMBL/GenBank/DDBJ whole genome shotgun (WGS) entry which is preliminary data.</text>
</comment>
<proteinExistence type="predicted"/>
<reference evidence="1" key="1">
    <citation type="journal article" date="2015" name="Nature">
        <title>Complex archaea that bridge the gap between prokaryotes and eukaryotes.</title>
        <authorList>
            <person name="Spang A."/>
            <person name="Saw J.H."/>
            <person name="Jorgensen S.L."/>
            <person name="Zaremba-Niedzwiedzka K."/>
            <person name="Martijn J."/>
            <person name="Lind A.E."/>
            <person name="van Eijk R."/>
            <person name="Schleper C."/>
            <person name="Guy L."/>
            <person name="Ettema T.J."/>
        </authorList>
    </citation>
    <scope>NUCLEOTIDE SEQUENCE</scope>
</reference>
<dbReference type="InterPro" id="IPR005001">
    <property type="entry name" value="Hfq"/>
</dbReference>
<protein>
    <submittedName>
        <fullName evidence="1">Uncharacterized protein</fullName>
    </submittedName>
</protein>
<dbReference type="EMBL" id="LAZR01004410">
    <property type="protein sequence ID" value="KKN08854.1"/>
    <property type="molecule type" value="Genomic_DNA"/>
</dbReference>
<dbReference type="Pfam" id="PF17209">
    <property type="entry name" value="Hfq"/>
    <property type="match status" value="1"/>
</dbReference>
<dbReference type="Gene3D" id="2.30.30.100">
    <property type="match status" value="1"/>
</dbReference>
<sequence length="123" mass="14257">MPAARLSGKKSRAQRGRRASLAVEDLVDRTTREQYRFLDFCRDNQVELTMFTLSGATFIGIVHQHDRGTVLFGGRSENAQRRLIFKDFISMMVPKEPIELFKEYRGLGTHRSRREAARNAKKR</sequence>
<evidence type="ECO:0000313" key="1">
    <source>
        <dbReference type="EMBL" id="KKN08854.1"/>
    </source>
</evidence>
<dbReference type="GO" id="GO:0006355">
    <property type="term" value="P:regulation of DNA-templated transcription"/>
    <property type="evidence" value="ECO:0007669"/>
    <property type="project" value="InterPro"/>
</dbReference>
<dbReference type="AlphaFoldDB" id="A0A0F9MSW9"/>
<dbReference type="InterPro" id="IPR010920">
    <property type="entry name" value="LSM_dom_sf"/>
</dbReference>
<dbReference type="SUPFAM" id="SSF50182">
    <property type="entry name" value="Sm-like ribonucleoproteins"/>
    <property type="match status" value="1"/>
</dbReference>